<evidence type="ECO:0000256" key="5">
    <source>
        <dbReference type="ARBA" id="ARBA00039147"/>
    </source>
</evidence>
<sequence>MEYQNGGSHMRRVINAPSTYIQGPGEGKKLAEHYRSIGEGGVLLITDRFVHEVYLGEMTESFDKAEITWKEEVFTGECCEKEIRRLAVVAGDCGAVFGIGGGKVQDTAKAAGHYSGKPVILVPTAVSTDAPCSRIAVLYREDGTFDRYLSLKKNPDLIILDTEIIAHAPVRLFTAGMGDAISTYYEASACRRSGAVTKAGGCVSIAAEALAKACLNTVLTYGEQARMDVETQRCTEAVEHLVEANTYLSGIGFESGGLACAHALHNGLALLPELSSVMHGEKVAFCTLVQMVLEGRPEEEISRIRSFCRKVGLPVSLQDMNAGEIPDHRLLEVAVKSCSPEETMSHIGRAVEPEEVVRAMKSL</sequence>
<evidence type="ECO:0000256" key="7">
    <source>
        <dbReference type="ARBA" id="ARBA00049006"/>
    </source>
</evidence>
<dbReference type="PIRSF" id="PIRSF000112">
    <property type="entry name" value="Glycerol_dehydrogenase"/>
    <property type="match status" value="1"/>
</dbReference>
<evidence type="ECO:0000313" key="12">
    <source>
        <dbReference type="EMBL" id="MUB66883.1"/>
    </source>
</evidence>
<dbReference type="NCBIfam" id="NF006941">
    <property type="entry name" value="PRK09423.1"/>
    <property type="match status" value="1"/>
</dbReference>
<evidence type="ECO:0000256" key="4">
    <source>
        <dbReference type="ARBA" id="ARBA00037918"/>
    </source>
</evidence>
<dbReference type="Proteomes" id="UP000434223">
    <property type="component" value="Unassembled WGS sequence"/>
</dbReference>
<protein>
    <recommendedName>
        <fullName evidence="6">Glycerol dehydrogenase</fullName>
        <ecNumber evidence="5">1.1.1.6</ecNumber>
    </recommendedName>
</protein>
<proteinExistence type="predicted"/>
<evidence type="ECO:0000256" key="6">
    <source>
        <dbReference type="ARBA" id="ARBA00040132"/>
    </source>
</evidence>
<dbReference type="Pfam" id="PF00465">
    <property type="entry name" value="Fe-ADH"/>
    <property type="match status" value="1"/>
</dbReference>
<comment type="catalytic activity">
    <reaction evidence="7">
        <text>glycerol + NAD(+) = dihydroxyacetone + NADH + H(+)</text>
        <dbReference type="Rhea" id="RHEA:13769"/>
        <dbReference type="ChEBI" id="CHEBI:15378"/>
        <dbReference type="ChEBI" id="CHEBI:16016"/>
        <dbReference type="ChEBI" id="CHEBI:17754"/>
        <dbReference type="ChEBI" id="CHEBI:57540"/>
        <dbReference type="ChEBI" id="CHEBI:57945"/>
        <dbReference type="EC" id="1.1.1.6"/>
    </reaction>
</comment>
<dbReference type="InterPro" id="IPR001670">
    <property type="entry name" value="ADH_Fe/GldA"/>
</dbReference>
<evidence type="ECO:0000256" key="1">
    <source>
        <dbReference type="ARBA" id="ARBA00022723"/>
    </source>
</evidence>
<evidence type="ECO:0000256" key="2">
    <source>
        <dbReference type="ARBA" id="ARBA00023002"/>
    </source>
</evidence>
<gene>
    <name evidence="12" type="ORF">GNE07_28105</name>
</gene>
<dbReference type="Gene3D" id="3.40.50.1970">
    <property type="match status" value="1"/>
</dbReference>
<accession>A0AAW9WPU8</accession>
<feature type="domain" description="Alcohol dehydrogenase iron-type/glycerol dehydrogenase GldA" evidence="11">
    <location>
        <begin position="17"/>
        <end position="162"/>
    </location>
</feature>
<dbReference type="PANTHER" id="PTHR43616:SF5">
    <property type="entry name" value="GLYCEROL DEHYDROGENASE 1"/>
    <property type="match status" value="1"/>
</dbReference>
<feature type="binding site" evidence="10">
    <location>
        <position position="139"/>
    </location>
    <ligand>
        <name>NAD(+)</name>
        <dbReference type="ChEBI" id="CHEBI:57540"/>
    </ligand>
</feature>
<comment type="caution">
    <text evidence="12">The sequence shown here is derived from an EMBL/GenBank/DDBJ whole genome shotgun (WGS) entry which is preliminary data.</text>
</comment>
<dbReference type="GO" id="GO:0046872">
    <property type="term" value="F:metal ion binding"/>
    <property type="evidence" value="ECO:0007669"/>
    <property type="project" value="UniProtKB-KW"/>
</dbReference>
<dbReference type="GO" id="GO:0008888">
    <property type="term" value="F:glycerol dehydrogenase (NAD+) activity"/>
    <property type="evidence" value="ECO:0007669"/>
    <property type="project" value="UniProtKB-EC"/>
</dbReference>
<evidence type="ECO:0000256" key="8">
    <source>
        <dbReference type="PIRSR" id="PIRSR000112-1"/>
    </source>
</evidence>
<organism evidence="12 13">
    <name type="scientific">Hungatella hathewayi</name>
    <dbReference type="NCBI Taxonomy" id="154046"/>
    <lineage>
        <taxon>Bacteria</taxon>
        <taxon>Bacillati</taxon>
        <taxon>Bacillota</taxon>
        <taxon>Clostridia</taxon>
        <taxon>Lachnospirales</taxon>
        <taxon>Lachnospiraceae</taxon>
        <taxon>Hungatella</taxon>
    </lineage>
</organism>
<dbReference type="Gene3D" id="1.20.1090.10">
    <property type="entry name" value="Dehydroquinate synthase-like - alpha domain"/>
    <property type="match status" value="1"/>
</dbReference>
<comment type="cofactor">
    <cofactor evidence="8">
        <name>Zn(2+)</name>
        <dbReference type="ChEBI" id="CHEBI:29105"/>
    </cofactor>
    <text evidence="8">Binds 1 zinc ion per subunit.</text>
</comment>
<feature type="binding site" evidence="8">
    <location>
        <position position="262"/>
    </location>
    <ligand>
        <name>glycerol</name>
        <dbReference type="ChEBI" id="CHEBI:17754"/>
    </ligand>
</feature>
<comment type="pathway">
    <text evidence="4">Polyol metabolism; glycerol fermentation; glycerone phosphate from glycerol (oxidative route): step 1/2.</text>
</comment>
<evidence type="ECO:0000256" key="10">
    <source>
        <dbReference type="PIRSR" id="PIRSR000112-3"/>
    </source>
</evidence>
<feature type="binding site" evidence="10">
    <location>
        <begin position="102"/>
        <end position="106"/>
    </location>
    <ligand>
        <name>NAD(+)</name>
        <dbReference type="ChEBI" id="CHEBI:57540"/>
    </ligand>
</feature>
<name>A0AAW9WPU8_9FIRM</name>
<keyword evidence="2" id="KW-0560">Oxidoreductase</keyword>
<dbReference type="CDD" id="cd08170">
    <property type="entry name" value="GlyDH"/>
    <property type="match status" value="1"/>
</dbReference>
<feature type="binding site" evidence="8">
    <location>
        <position position="179"/>
    </location>
    <ligand>
        <name>glycerol</name>
        <dbReference type="ChEBI" id="CHEBI:17754"/>
    </ligand>
</feature>
<dbReference type="EC" id="1.1.1.6" evidence="5"/>
<keyword evidence="1 8" id="KW-0479">Metal-binding</keyword>
<dbReference type="AlphaFoldDB" id="A0AAW9WPU8"/>
<dbReference type="InterPro" id="IPR016205">
    <property type="entry name" value="Glycerol_DH"/>
</dbReference>
<keyword evidence="8" id="KW-0862">Zinc</keyword>
<feature type="binding site" evidence="9">
    <location>
        <position position="129"/>
    </location>
    <ligand>
        <name>glycerol</name>
        <dbReference type="ChEBI" id="CHEBI:17754"/>
    </ligand>
</feature>
<feature type="binding site" evidence="10">
    <location>
        <position position="133"/>
    </location>
    <ligand>
        <name>NAD(+)</name>
        <dbReference type="ChEBI" id="CHEBI:57540"/>
    </ligand>
</feature>
<dbReference type="SUPFAM" id="SSF56796">
    <property type="entry name" value="Dehydroquinate synthase-like"/>
    <property type="match status" value="1"/>
</dbReference>
<keyword evidence="3 10" id="KW-0520">NAD</keyword>
<dbReference type="PANTHER" id="PTHR43616">
    <property type="entry name" value="GLYCEROL DEHYDROGENASE"/>
    <property type="match status" value="1"/>
</dbReference>
<dbReference type="EMBL" id="WNME01000036">
    <property type="protein sequence ID" value="MUB66883.1"/>
    <property type="molecule type" value="Genomic_DNA"/>
</dbReference>
<evidence type="ECO:0000313" key="13">
    <source>
        <dbReference type="Proteomes" id="UP000434223"/>
    </source>
</evidence>
<evidence type="ECO:0000256" key="9">
    <source>
        <dbReference type="PIRSR" id="PIRSR000112-2"/>
    </source>
</evidence>
<evidence type="ECO:0000256" key="3">
    <source>
        <dbReference type="ARBA" id="ARBA00023027"/>
    </source>
</evidence>
<evidence type="ECO:0000259" key="11">
    <source>
        <dbReference type="Pfam" id="PF00465"/>
    </source>
</evidence>
<feature type="binding site" evidence="8">
    <location>
        <position position="279"/>
    </location>
    <ligand>
        <name>glycerol</name>
        <dbReference type="ChEBI" id="CHEBI:17754"/>
    </ligand>
</feature>
<reference evidence="12 13" key="1">
    <citation type="submission" date="2019-09" db="EMBL/GenBank/DDBJ databases">
        <title>Draft genome sequencing of Hungatella hathewayi 123Y-2.</title>
        <authorList>
            <person name="Lv Q."/>
            <person name="Li S."/>
        </authorList>
    </citation>
    <scope>NUCLEOTIDE SEQUENCE [LARGE SCALE GENOMIC DNA]</scope>
    <source>
        <strain evidence="12 13">123Y-2</strain>
    </source>
</reference>
<feature type="binding site" evidence="10">
    <location>
        <begin position="124"/>
        <end position="127"/>
    </location>
    <ligand>
        <name>NAD(+)</name>
        <dbReference type="ChEBI" id="CHEBI:57540"/>
    </ligand>
</feature>